<dbReference type="InterPro" id="IPR052911">
    <property type="entry name" value="Corrinoid_activation_enz"/>
</dbReference>
<feature type="domain" description="4Fe-4S ferredoxin-type" evidence="1">
    <location>
        <begin position="34"/>
        <end position="63"/>
    </location>
</feature>
<accession>A0A1L3GJ81</accession>
<dbReference type="OrthoDB" id="9795268at2"/>
<dbReference type="PROSITE" id="PS51379">
    <property type="entry name" value="4FE4S_FER_2"/>
    <property type="match status" value="2"/>
</dbReference>
<reference evidence="2 3" key="1">
    <citation type="journal article" date="2017" name="Genome Announc.">
        <title>Complete Genome Sequences of Two Acetylene-Fermenting Pelobacter acetylenicus Strains.</title>
        <authorList>
            <person name="Sutton J.M."/>
            <person name="Baesman S.M."/>
            <person name="Fierst J.L."/>
            <person name="Poret-Peterson A.T."/>
            <person name="Oremland R.S."/>
            <person name="Dunlap D.S."/>
            <person name="Akob D.M."/>
        </authorList>
    </citation>
    <scope>NUCLEOTIDE SEQUENCE [LARGE SCALE GENOMIC DNA]</scope>
    <source>
        <strain evidence="2 3">DSM 3247</strain>
    </source>
</reference>
<name>A0A1L3GJ81_SYNAC</name>
<dbReference type="AlphaFoldDB" id="A0A1L3GJ81"/>
<evidence type="ECO:0000259" key="1">
    <source>
        <dbReference type="PROSITE" id="PS51379"/>
    </source>
</evidence>
<evidence type="ECO:0000313" key="2">
    <source>
        <dbReference type="EMBL" id="APG25758.1"/>
    </source>
</evidence>
<dbReference type="InterPro" id="IPR017896">
    <property type="entry name" value="4Fe4S_Fe-S-bd"/>
</dbReference>
<dbReference type="KEGG" id="pace:A6070_06625"/>
<sequence>MKRNIIHIDEEKCNGCGLCVPACAEGAIQIIDGKARLVADNLCDGLGACLGHCPQDAIHIETREADAFDEAAVTEKLGGKTATAHPPAHGHGGCPSARTMSLSRPTPVVADAQAPQASALGNWPVQLKLIPVTAPFLKEADLLLAADCAPFAYADFHRELLAGKVLLIGCPKLDDAAEYKEKLAAILSQNQIRSLTVAYMEVPCCSGLVQLAQQALATSGSPLELQKVCIGIRGERR</sequence>
<feature type="domain" description="4Fe-4S ferredoxin-type" evidence="1">
    <location>
        <begin position="4"/>
        <end position="33"/>
    </location>
</feature>
<protein>
    <submittedName>
        <fullName evidence="2">4Fe-4S ferredoxin</fullName>
    </submittedName>
</protein>
<keyword evidence="3" id="KW-1185">Reference proteome</keyword>
<organism evidence="2 3">
    <name type="scientific">Syntrophotalea acetylenica</name>
    <name type="common">Pelobacter acetylenicus</name>
    <dbReference type="NCBI Taxonomy" id="29542"/>
    <lineage>
        <taxon>Bacteria</taxon>
        <taxon>Pseudomonadati</taxon>
        <taxon>Thermodesulfobacteriota</taxon>
        <taxon>Desulfuromonadia</taxon>
        <taxon>Desulfuromonadales</taxon>
        <taxon>Syntrophotaleaceae</taxon>
        <taxon>Syntrophotalea</taxon>
    </lineage>
</organism>
<dbReference type="PANTHER" id="PTHR42895">
    <property type="entry name" value="IRON-SULFUR CLUSTER-BINDING PROTEIN-RELATED"/>
    <property type="match status" value="1"/>
</dbReference>
<dbReference type="STRING" id="29542.A6070_06625"/>
<dbReference type="Proteomes" id="UP000182264">
    <property type="component" value="Chromosome"/>
</dbReference>
<dbReference type="PANTHER" id="PTHR42895:SF1">
    <property type="entry name" value="IRON-SULFUR CLUSTER PROTEIN"/>
    <property type="match status" value="1"/>
</dbReference>
<gene>
    <name evidence="2" type="ORF">A7E75_12610</name>
</gene>
<dbReference type="SUPFAM" id="SSF54862">
    <property type="entry name" value="4Fe-4S ferredoxins"/>
    <property type="match status" value="1"/>
</dbReference>
<dbReference type="Gene3D" id="3.30.70.20">
    <property type="match status" value="1"/>
</dbReference>
<proteinExistence type="predicted"/>
<dbReference type="EMBL" id="CP015518">
    <property type="protein sequence ID" value="APG25758.1"/>
    <property type="molecule type" value="Genomic_DNA"/>
</dbReference>
<evidence type="ECO:0000313" key="3">
    <source>
        <dbReference type="Proteomes" id="UP000182264"/>
    </source>
</evidence>
<dbReference type="RefSeq" id="WP_072287602.1">
    <property type="nucleotide sequence ID" value="NZ_CP015455.1"/>
</dbReference>
<dbReference type="Pfam" id="PF12837">
    <property type="entry name" value="Fer4_6"/>
    <property type="match status" value="1"/>
</dbReference>